<protein>
    <recommendedName>
        <fullName evidence="3">Sucrose phosphatase-like domain-containing protein</fullName>
    </recommendedName>
</protein>
<evidence type="ECO:0008006" key="3">
    <source>
        <dbReference type="Google" id="ProtNLM"/>
    </source>
</evidence>
<evidence type="ECO:0000313" key="2">
    <source>
        <dbReference type="Proteomes" id="UP000076023"/>
    </source>
</evidence>
<dbReference type="InParanoid" id="A0A146G857"/>
<evidence type="ECO:0000313" key="1">
    <source>
        <dbReference type="EMBL" id="GAT33094.1"/>
    </source>
</evidence>
<organism evidence="1 2">
    <name type="scientific">Terrimicrobium sacchariphilum</name>
    <dbReference type="NCBI Taxonomy" id="690879"/>
    <lineage>
        <taxon>Bacteria</taxon>
        <taxon>Pseudomonadati</taxon>
        <taxon>Verrucomicrobiota</taxon>
        <taxon>Terrimicrobiia</taxon>
        <taxon>Terrimicrobiales</taxon>
        <taxon>Terrimicrobiaceae</taxon>
        <taxon>Terrimicrobium</taxon>
    </lineage>
</organism>
<dbReference type="GO" id="GO:0000287">
    <property type="term" value="F:magnesium ion binding"/>
    <property type="evidence" value="ECO:0007669"/>
    <property type="project" value="TreeGrafter"/>
</dbReference>
<gene>
    <name evidence="1" type="ORF">TSACC_21502</name>
</gene>
<dbReference type="PANTHER" id="PTHR10000">
    <property type="entry name" value="PHOSPHOSERINE PHOSPHATASE"/>
    <property type="match status" value="1"/>
</dbReference>
<accession>A0A146G857</accession>
<dbReference type="PANTHER" id="PTHR10000:SF8">
    <property type="entry name" value="HAD SUPERFAMILY HYDROLASE-LIKE, TYPE 3"/>
    <property type="match status" value="1"/>
</dbReference>
<reference evidence="2" key="1">
    <citation type="journal article" date="2017" name="Genome Announc.">
        <title>Draft Genome Sequence of Terrimicrobium sacchariphilum NM-5T, a Facultative Anaerobic Soil Bacterium of the Class Spartobacteria.</title>
        <authorList>
            <person name="Qiu Y.L."/>
            <person name="Tourlousse D.M."/>
            <person name="Matsuura N."/>
            <person name="Ohashi A."/>
            <person name="Sekiguchi Y."/>
        </authorList>
    </citation>
    <scope>NUCLEOTIDE SEQUENCE [LARGE SCALE GENOMIC DNA]</scope>
    <source>
        <strain evidence="2">NM-5</strain>
    </source>
</reference>
<keyword evidence="2" id="KW-1185">Reference proteome</keyword>
<dbReference type="RefSeq" id="WP_075078865.1">
    <property type="nucleotide sequence ID" value="NZ_BDCO01000002.1"/>
</dbReference>
<dbReference type="GO" id="GO:0005829">
    <property type="term" value="C:cytosol"/>
    <property type="evidence" value="ECO:0007669"/>
    <property type="project" value="TreeGrafter"/>
</dbReference>
<proteinExistence type="predicted"/>
<dbReference type="EMBL" id="BDCO01000002">
    <property type="protein sequence ID" value="GAT33094.1"/>
    <property type="molecule type" value="Genomic_DNA"/>
</dbReference>
<dbReference type="Proteomes" id="UP000076023">
    <property type="component" value="Unassembled WGS sequence"/>
</dbReference>
<dbReference type="InterPro" id="IPR036412">
    <property type="entry name" value="HAD-like_sf"/>
</dbReference>
<dbReference type="GO" id="GO:0016791">
    <property type="term" value="F:phosphatase activity"/>
    <property type="evidence" value="ECO:0007669"/>
    <property type="project" value="TreeGrafter"/>
</dbReference>
<dbReference type="InterPro" id="IPR023214">
    <property type="entry name" value="HAD_sf"/>
</dbReference>
<comment type="caution">
    <text evidence="1">The sequence shown here is derived from an EMBL/GenBank/DDBJ whole genome shotgun (WGS) entry which is preliminary data.</text>
</comment>
<dbReference type="OrthoDB" id="9790031at2"/>
<dbReference type="SUPFAM" id="SSF56784">
    <property type="entry name" value="HAD-like"/>
    <property type="match status" value="1"/>
</dbReference>
<dbReference type="AlphaFoldDB" id="A0A146G857"/>
<name>A0A146G857_TERSA</name>
<dbReference type="STRING" id="690879.TSACC_21502"/>
<sequence>MPNIRLLSTDFDGTLIGFDSDGRCSTEFALAIREYHAGGGLWAINTGRSVEHAVQGLRRFDPPVMPDFLLTCEREVYRRLADGQWEAHGHWNETCRQRHEELYSLAEELYTLIAARAEKIGGIEMIWEEGRLVGFVTRTEELMETFLKEVDLLSADFVDFSYQRNTVYLRFCHRDYHKGSALGELCRLEGMDPARVLAAGDHYNDIPMLDGRHARHTACPANAIEAVKHRVRLSGGYVADRNYADGIADALAFFERKEAEGFRTTASVGNVM</sequence>
<dbReference type="Gene3D" id="3.40.50.1000">
    <property type="entry name" value="HAD superfamily/HAD-like"/>
    <property type="match status" value="2"/>
</dbReference>
<dbReference type="Pfam" id="PF08282">
    <property type="entry name" value="Hydrolase_3"/>
    <property type="match status" value="1"/>
</dbReference>